<proteinExistence type="predicted"/>
<protein>
    <submittedName>
        <fullName evidence="2">Uncharacterized protein</fullName>
    </submittedName>
</protein>
<evidence type="ECO:0000256" key="1">
    <source>
        <dbReference type="SAM" id="MobiDB-lite"/>
    </source>
</evidence>
<dbReference type="EMBL" id="JAJJMA010242627">
    <property type="protein sequence ID" value="MCL7043083.1"/>
    <property type="molecule type" value="Genomic_DNA"/>
</dbReference>
<organism evidence="2 4">
    <name type="scientific">Papaver nudicaule</name>
    <name type="common">Iceland poppy</name>
    <dbReference type="NCBI Taxonomy" id="74823"/>
    <lineage>
        <taxon>Eukaryota</taxon>
        <taxon>Viridiplantae</taxon>
        <taxon>Streptophyta</taxon>
        <taxon>Embryophyta</taxon>
        <taxon>Tracheophyta</taxon>
        <taxon>Spermatophyta</taxon>
        <taxon>Magnoliopsida</taxon>
        <taxon>Ranunculales</taxon>
        <taxon>Papaveraceae</taxon>
        <taxon>Papaveroideae</taxon>
        <taxon>Papaver</taxon>
    </lineage>
</organism>
<evidence type="ECO:0000313" key="2">
    <source>
        <dbReference type="EMBL" id="MCL7043083.1"/>
    </source>
</evidence>
<feature type="compositionally biased region" description="Low complexity" evidence="1">
    <location>
        <begin position="68"/>
        <end position="80"/>
    </location>
</feature>
<feature type="region of interest" description="Disordered" evidence="1">
    <location>
        <begin position="64"/>
        <end position="107"/>
    </location>
</feature>
<comment type="caution">
    <text evidence="2">The sequence shown here is derived from an EMBL/GenBank/DDBJ whole genome shotgun (WGS) entry which is preliminary data.</text>
</comment>
<keyword evidence="4" id="KW-1185">Reference proteome</keyword>
<sequence>MVAAGESVGGDSPDSRFQHEMVSLCLQQVESLQKIMSLGLQQVESIGRVEALLKVLVESQVNTQLRLSQNGNSTSSISSGYKNEDEKDKAVPNPPSSSSSTNPLHQP</sequence>
<name>A0AA41VKU7_PAPNU</name>
<accession>A0AA41VKU7</accession>
<reference evidence="2" key="1">
    <citation type="submission" date="2022-03" db="EMBL/GenBank/DDBJ databases">
        <title>A functionally conserved STORR gene fusion in Papaver species that diverged 16.8 million years ago.</title>
        <authorList>
            <person name="Catania T."/>
        </authorList>
    </citation>
    <scope>NUCLEOTIDE SEQUENCE</scope>
    <source>
        <strain evidence="2">S-191538</strain>
    </source>
</reference>
<dbReference type="EMBL" id="JAJJMA010258833">
    <property type="protein sequence ID" value="MCL7044508.1"/>
    <property type="molecule type" value="Genomic_DNA"/>
</dbReference>
<feature type="compositionally biased region" description="Low complexity" evidence="1">
    <location>
        <begin position="96"/>
        <end position="107"/>
    </location>
</feature>
<evidence type="ECO:0000313" key="4">
    <source>
        <dbReference type="Proteomes" id="UP001177140"/>
    </source>
</evidence>
<dbReference type="Proteomes" id="UP001177140">
    <property type="component" value="Unassembled WGS sequence"/>
</dbReference>
<evidence type="ECO:0000313" key="3">
    <source>
        <dbReference type="EMBL" id="MCL7044508.1"/>
    </source>
</evidence>
<dbReference type="AlphaFoldDB" id="A0AA41VKU7"/>
<gene>
    <name evidence="3" type="ORF">MKW94_004787</name>
    <name evidence="2" type="ORF">MKW94_018494</name>
</gene>
<feature type="non-terminal residue" evidence="2">
    <location>
        <position position="107"/>
    </location>
</feature>